<evidence type="ECO:0000313" key="4">
    <source>
        <dbReference type="EMBL" id="GMR54627.1"/>
    </source>
</evidence>
<keyword evidence="5" id="KW-1185">Reference proteome</keyword>
<feature type="domain" description="Arrestin C-terminal-like" evidence="3">
    <location>
        <begin position="8"/>
        <end position="64"/>
    </location>
</feature>
<comment type="caution">
    <text evidence="4">The sequence shown here is derived from an EMBL/GenBank/DDBJ whole genome shotgun (WGS) entry which is preliminary data.</text>
</comment>
<feature type="non-terminal residue" evidence="4">
    <location>
        <position position="1"/>
    </location>
</feature>
<dbReference type="EMBL" id="BTRK01000005">
    <property type="protein sequence ID" value="GMR54627.1"/>
    <property type="molecule type" value="Genomic_DNA"/>
</dbReference>
<protein>
    <recommendedName>
        <fullName evidence="3">Arrestin C-terminal-like domain-containing protein</fullName>
    </recommendedName>
</protein>
<reference evidence="5" key="1">
    <citation type="submission" date="2022-10" db="EMBL/GenBank/DDBJ databases">
        <title>Genome assembly of Pristionchus species.</title>
        <authorList>
            <person name="Yoshida K."/>
            <person name="Sommer R.J."/>
        </authorList>
    </citation>
    <scope>NUCLEOTIDE SEQUENCE [LARGE SCALE GENOMIC DNA]</scope>
    <source>
        <strain evidence="5">RS5460</strain>
    </source>
</reference>
<organism evidence="4 5">
    <name type="scientific">Pristionchus mayeri</name>
    <dbReference type="NCBI Taxonomy" id="1317129"/>
    <lineage>
        <taxon>Eukaryota</taxon>
        <taxon>Metazoa</taxon>
        <taxon>Ecdysozoa</taxon>
        <taxon>Nematoda</taxon>
        <taxon>Chromadorea</taxon>
        <taxon>Rhabditida</taxon>
        <taxon>Rhabditina</taxon>
        <taxon>Diplogasteromorpha</taxon>
        <taxon>Diplogasteroidea</taxon>
        <taxon>Neodiplogasteridae</taxon>
        <taxon>Pristionchus</taxon>
    </lineage>
</organism>
<feature type="compositionally biased region" description="Polar residues" evidence="1">
    <location>
        <begin position="66"/>
        <end position="75"/>
    </location>
</feature>
<keyword evidence="2" id="KW-0472">Membrane</keyword>
<dbReference type="InterPro" id="IPR011022">
    <property type="entry name" value="Arrestin_C-like"/>
</dbReference>
<dbReference type="InterPro" id="IPR014752">
    <property type="entry name" value="Arrestin-like_C"/>
</dbReference>
<dbReference type="SUPFAM" id="SSF81296">
    <property type="entry name" value="E set domains"/>
    <property type="match status" value="1"/>
</dbReference>
<keyword evidence="2" id="KW-0812">Transmembrane</keyword>
<feature type="transmembrane region" description="Helical" evidence="2">
    <location>
        <begin position="16"/>
        <end position="36"/>
    </location>
</feature>
<dbReference type="Gene3D" id="2.60.40.640">
    <property type="match status" value="1"/>
</dbReference>
<evidence type="ECO:0000256" key="1">
    <source>
        <dbReference type="SAM" id="MobiDB-lite"/>
    </source>
</evidence>
<name>A0AAN5I6R0_9BILA</name>
<gene>
    <name evidence="4" type="ORF">PMAYCL1PPCAC_24822</name>
</gene>
<feature type="region of interest" description="Disordered" evidence="1">
    <location>
        <begin position="62"/>
        <end position="110"/>
    </location>
</feature>
<dbReference type="Pfam" id="PF02752">
    <property type="entry name" value="Arrestin_C"/>
    <property type="match status" value="1"/>
</dbReference>
<keyword evidence="2" id="KW-1133">Transmembrane helix</keyword>
<proteinExistence type="predicted"/>
<dbReference type="AlphaFoldDB" id="A0AAN5I6R0"/>
<evidence type="ECO:0000256" key="2">
    <source>
        <dbReference type="SAM" id="Phobius"/>
    </source>
</evidence>
<feature type="compositionally biased region" description="Low complexity" evidence="1">
    <location>
        <begin position="76"/>
        <end position="96"/>
    </location>
</feature>
<dbReference type="Proteomes" id="UP001328107">
    <property type="component" value="Unassembled WGS sequence"/>
</dbReference>
<accession>A0AAN5I6R0</accession>
<sequence length="110" mass="12034">KVEIVKGEMVEFNRMVPIPSVIPSFNCPIITFIYYLKIKLTTSRILRTTTVSARLPVIIGTIPPRQVSTPPSRQVSIPPSREASSPSSLSSAPRTRGGMGKGVGRKKDEK</sequence>
<evidence type="ECO:0000259" key="3">
    <source>
        <dbReference type="Pfam" id="PF02752"/>
    </source>
</evidence>
<dbReference type="InterPro" id="IPR014756">
    <property type="entry name" value="Ig_E-set"/>
</dbReference>
<evidence type="ECO:0000313" key="5">
    <source>
        <dbReference type="Proteomes" id="UP001328107"/>
    </source>
</evidence>
<feature type="non-terminal residue" evidence="4">
    <location>
        <position position="110"/>
    </location>
</feature>